<evidence type="ECO:0000313" key="3">
    <source>
        <dbReference type="Proteomes" id="UP000325849"/>
    </source>
</evidence>
<dbReference type="RefSeq" id="WP_162468777.1">
    <property type="nucleotide sequence ID" value="NZ_VJZD01000069.1"/>
</dbReference>
<accession>A0A5N8VF18</accession>
<dbReference type="Gene3D" id="3.10.450.50">
    <property type="match status" value="1"/>
</dbReference>
<proteinExistence type="predicted"/>
<keyword evidence="3" id="KW-1185">Reference proteome</keyword>
<dbReference type="InterPro" id="IPR037401">
    <property type="entry name" value="SnoaL-like"/>
</dbReference>
<dbReference type="Proteomes" id="UP000325849">
    <property type="component" value="Unassembled WGS sequence"/>
</dbReference>
<dbReference type="Pfam" id="PF12680">
    <property type="entry name" value="SnoaL_2"/>
    <property type="match status" value="1"/>
</dbReference>
<feature type="domain" description="SnoaL-like" evidence="1">
    <location>
        <begin position="10"/>
        <end position="106"/>
    </location>
</feature>
<sequence length="128" mass="14359">MSAGVSALADRFFAAVSHGDLAELDALYSPHVTVWHNYDDVDQTRVESLRLLSWLAAKAGPLRYTDVRRTVLDDGFVQQHVVELGGRCEGIRMPAMLRVFCDDRHIRRIEEYVDPAPLNARLAASAEH</sequence>
<dbReference type="SUPFAM" id="SSF54427">
    <property type="entry name" value="NTF2-like"/>
    <property type="match status" value="1"/>
</dbReference>
<evidence type="ECO:0000259" key="1">
    <source>
        <dbReference type="Pfam" id="PF12680"/>
    </source>
</evidence>
<comment type="caution">
    <text evidence="2">The sequence shown here is derived from an EMBL/GenBank/DDBJ whole genome shotgun (WGS) entry which is preliminary data.</text>
</comment>
<name>A0A5N8VF18_9ACTN</name>
<dbReference type="AlphaFoldDB" id="A0A5N8VF18"/>
<reference evidence="2 3" key="1">
    <citation type="submission" date="2019-07" db="EMBL/GenBank/DDBJ databases">
        <title>New species of Amycolatopsis and Streptomyces.</title>
        <authorList>
            <person name="Duangmal K."/>
            <person name="Teo W.F.A."/>
            <person name="Lipun K."/>
        </authorList>
    </citation>
    <scope>NUCLEOTIDE SEQUENCE [LARGE SCALE GENOMIC DNA]</scope>
    <source>
        <strain evidence="2 3">NBRC 109810</strain>
    </source>
</reference>
<dbReference type="EMBL" id="VJZD01000069">
    <property type="protein sequence ID" value="MPY33242.1"/>
    <property type="molecule type" value="Genomic_DNA"/>
</dbReference>
<evidence type="ECO:0000313" key="2">
    <source>
        <dbReference type="EMBL" id="MPY33242.1"/>
    </source>
</evidence>
<dbReference type="InterPro" id="IPR032710">
    <property type="entry name" value="NTF2-like_dom_sf"/>
</dbReference>
<protein>
    <submittedName>
        <fullName evidence="2">Nuclear transport factor 2 family protein</fullName>
    </submittedName>
</protein>
<gene>
    <name evidence="2" type="ORF">FNH09_18820</name>
</gene>
<organism evidence="2 3">
    <name type="scientific">Streptomyces adustus</name>
    <dbReference type="NCBI Taxonomy" id="1609272"/>
    <lineage>
        <taxon>Bacteria</taxon>
        <taxon>Bacillati</taxon>
        <taxon>Actinomycetota</taxon>
        <taxon>Actinomycetes</taxon>
        <taxon>Kitasatosporales</taxon>
        <taxon>Streptomycetaceae</taxon>
        <taxon>Streptomyces</taxon>
    </lineage>
</organism>